<evidence type="ECO:0000313" key="3">
    <source>
        <dbReference type="Proteomes" id="UP000515955"/>
    </source>
</evidence>
<evidence type="ECO:0000313" key="2">
    <source>
        <dbReference type="EMBL" id="QNN64637.1"/>
    </source>
</evidence>
<feature type="signal peptide" evidence="1">
    <location>
        <begin position="1"/>
        <end position="21"/>
    </location>
</feature>
<name>A0A7G9S9W2_9SPHN</name>
<dbReference type="AlphaFoldDB" id="A0A7G9S9W2"/>
<dbReference type="InterPro" id="IPR015943">
    <property type="entry name" value="WD40/YVTN_repeat-like_dom_sf"/>
</dbReference>
<dbReference type="Proteomes" id="UP000515955">
    <property type="component" value="Chromosome"/>
</dbReference>
<organism evidence="2 3">
    <name type="scientific">Sphingomonas rhizophila</name>
    <dbReference type="NCBI Taxonomy" id="2071607"/>
    <lineage>
        <taxon>Bacteria</taxon>
        <taxon>Pseudomonadati</taxon>
        <taxon>Pseudomonadota</taxon>
        <taxon>Alphaproteobacteria</taxon>
        <taxon>Sphingomonadales</taxon>
        <taxon>Sphingomonadaceae</taxon>
        <taxon>Sphingomonas</taxon>
    </lineage>
</organism>
<feature type="chain" id="PRO_5028973941" evidence="1">
    <location>
        <begin position="22"/>
        <end position="244"/>
    </location>
</feature>
<dbReference type="SUPFAM" id="SSF101898">
    <property type="entry name" value="NHL repeat"/>
    <property type="match status" value="1"/>
</dbReference>
<keyword evidence="3" id="KW-1185">Reference proteome</keyword>
<gene>
    <name evidence="2" type="ORF">H9L12_10130</name>
</gene>
<dbReference type="Gene3D" id="2.130.10.10">
    <property type="entry name" value="YVTN repeat-like/Quinoprotein amine dehydrogenase"/>
    <property type="match status" value="1"/>
</dbReference>
<sequence>MKKFAKTLLAAVCFVAGAAPAAAGVLYVTDGDSSRLAIVNTATQAVTVTPTLPGQYPIAVSSSVWVGNYYGSNSSQYNLDGSPTGVTAPAADVNAVDGTTNGVYNFELGNAFTNSATVYRANLDWTNPVALFNVQHGSDLVGITYDTLSGNLWVSNNTTLFQYTLAGGLISQFNHAGGRGSLAYDTADGTLWYVSNGSNAIRQYSTSGSLLQTLNIPGLASNNWGAEFAIGATPGAVPSRELGQ</sequence>
<evidence type="ECO:0000256" key="1">
    <source>
        <dbReference type="SAM" id="SignalP"/>
    </source>
</evidence>
<dbReference type="EMBL" id="CP060717">
    <property type="protein sequence ID" value="QNN64637.1"/>
    <property type="molecule type" value="Genomic_DNA"/>
</dbReference>
<protein>
    <submittedName>
        <fullName evidence="2">Uncharacterized protein</fullName>
    </submittedName>
</protein>
<reference evidence="2 3" key="1">
    <citation type="submission" date="2020-08" db="EMBL/GenBank/DDBJ databases">
        <title>Genome sequence of Sphingomonas rhizophila KACC 19189T.</title>
        <authorList>
            <person name="Hyun D.-W."/>
            <person name="Bae J.-W."/>
        </authorList>
    </citation>
    <scope>NUCLEOTIDE SEQUENCE [LARGE SCALE GENOMIC DNA]</scope>
    <source>
        <strain evidence="2 3">KACC 19189</strain>
    </source>
</reference>
<dbReference type="KEGG" id="srhi:H9L12_10130"/>
<keyword evidence="1" id="KW-0732">Signal</keyword>
<proteinExistence type="predicted"/>
<accession>A0A7G9S9W2</accession>
<dbReference type="RefSeq" id="WP_187541636.1">
    <property type="nucleotide sequence ID" value="NZ_CP060717.1"/>
</dbReference>